<evidence type="ECO:0000256" key="4">
    <source>
        <dbReference type="ARBA" id="ARBA00022553"/>
    </source>
</evidence>
<keyword evidence="11" id="KW-0067">ATP-binding</keyword>
<reference evidence="16" key="1">
    <citation type="submission" date="2021-06" db="EMBL/GenBank/DDBJ databases">
        <title>50 bacteria genomes isolated from Dapeng, Shenzhen, China.</title>
        <authorList>
            <person name="Zheng W."/>
            <person name="Yu S."/>
            <person name="Huang Y."/>
        </authorList>
    </citation>
    <scope>NUCLEOTIDE SEQUENCE</scope>
    <source>
        <strain evidence="16">DP4N28-2</strain>
    </source>
</reference>
<dbReference type="SMART" id="SM00091">
    <property type="entry name" value="PAS"/>
    <property type="match status" value="1"/>
</dbReference>
<accession>A0A9Q3S0Z2</accession>
<dbReference type="Proteomes" id="UP000824927">
    <property type="component" value="Unassembled WGS sequence"/>
</dbReference>
<feature type="domain" description="PAS" evidence="14">
    <location>
        <begin position="42"/>
        <end position="91"/>
    </location>
</feature>
<dbReference type="AlphaFoldDB" id="A0A9Q3S0Z2"/>
<dbReference type="PROSITE" id="PS50112">
    <property type="entry name" value="PAS"/>
    <property type="match status" value="1"/>
</dbReference>
<keyword evidence="10" id="KW-0418">Kinase</keyword>
<dbReference type="NCBIfam" id="TIGR00229">
    <property type="entry name" value="sensory_box"/>
    <property type="match status" value="1"/>
</dbReference>
<organism evidence="16 17">
    <name type="scientific">Qipengyuania aquimaris</name>
    <dbReference type="NCBI Taxonomy" id="255984"/>
    <lineage>
        <taxon>Bacteria</taxon>
        <taxon>Pseudomonadati</taxon>
        <taxon>Pseudomonadota</taxon>
        <taxon>Alphaproteobacteria</taxon>
        <taxon>Sphingomonadales</taxon>
        <taxon>Erythrobacteraceae</taxon>
        <taxon>Qipengyuania</taxon>
    </lineage>
</organism>
<evidence type="ECO:0000256" key="12">
    <source>
        <dbReference type="ARBA" id="ARBA00022991"/>
    </source>
</evidence>
<keyword evidence="5" id="KW-0716">Sensory transduction</keyword>
<evidence type="ECO:0000256" key="1">
    <source>
        <dbReference type="ARBA" id="ARBA00000085"/>
    </source>
</evidence>
<comment type="caution">
    <text evidence="16">The sequence shown here is derived from an EMBL/GenBank/DDBJ whole genome shotgun (WGS) entry which is preliminary data.</text>
</comment>
<dbReference type="SMART" id="SM00086">
    <property type="entry name" value="PAC"/>
    <property type="match status" value="1"/>
</dbReference>
<dbReference type="InterPro" id="IPR000700">
    <property type="entry name" value="PAS-assoc_C"/>
</dbReference>
<dbReference type="NCBIfam" id="NF010077">
    <property type="entry name" value="PRK13559.1"/>
    <property type="match status" value="1"/>
</dbReference>
<dbReference type="GO" id="GO:0004673">
    <property type="term" value="F:protein histidine kinase activity"/>
    <property type="evidence" value="ECO:0007669"/>
    <property type="project" value="UniProtKB-EC"/>
</dbReference>
<keyword evidence="7" id="KW-0288">FMN</keyword>
<evidence type="ECO:0000256" key="7">
    <source>
        <dbReference type="ARBA" id="ARBA00022643"/>
    </source>
</evidence>
<dbReference type="GO" id="GO:0009881">
    <property type="term" value="F:photoreceptor activity"/>
    <property type="evidence" value="ECO:0007669"/>
    <property type="project" value="UniProtKB-KW"/>
</dbReference>
<evidence type="ECO:0000259" key="14">
    <source>
        <dbReference type="PROSITE" id="PS50112"/>
    </source>
</evidence>
<evidence type="ECO:0000256" key="6">
    <source>
        <dbReference type="ARBA" id="ARBA00022630"/>
    </source>
</evidence>
<dbReference type="InterPro" id="IPR035965">
    <property type="entry name" value="PAS-like_dom_sf"/>
</dbReference>
<dbReference type="SUPFAM" id="SSF55785">
    <property type="entry name" value="PYP-like sensor domain (PAS domain)"/>
    <property type="match status" value="1"/>
</dbReference>
<dbReference type="Pfam" id="PF13426">
    <property type="entry name" value="PAS_9"/>
    <property type="match status" value="1"/>
</dbReference>
<dbReference type="InterPro" id="IPR001610">
    <property type="entry name" value="PAC"/>
</dbReference>
<evidence type="ECO:0000256" key="9">
    <source>
        <dbReference type="ARBA" id="ARBA00022741"/>
    </source>
</evidence>
<dbReference type="EC" id="2.7.13.3" evidence="2"/>
<keyword evidence="8" id="KW-0808">Transferase</keyword>
<keyword evidence="3" id="KW-0600">Photoreceptor protein</keyword>
<dbReference type="PROSITE" id="PS50113">
    <property type="entry name" value="PAC"/>
    <property type="match status" value="1"/>
</dbReference>
<sequence>MGRTNGGGGGSSLPSDDNRRFMEFAERNARQAGRLADLKIGSSELFLQTTEQTRMALCISDPNKPDCPIVYCNQAFVELTGYSREEIVGQNCRFLQGKNTAPEAVAKLAHAVKTEEYTVVDILNYRKDGTAFWNAVHVGPIYHEDGSLAYFFGSQWDITELLVARETIIENERVAKELRHRTDNLFAVLTAIVRLSSQGATDVREFSEKIERRIEALAGAHRVSLAGDGLREGRSNLRDLVEAVLRPYRNAKTDRIEIEGGSIELSRRQVIPVGLTLHELATNALKYGALSDSNGRVHVDWTVDEEWLEIHWIEQLSEDSQPLNASPEVRGSGSGSFLIEGVIRGVKGSFSSAYRPEGLRATIRVPLAVKTLS</sequence>
<evidence type="ECO:0000259" key="15">
    <source>
        <dbReference type="PROSITE" id="PS50113"/>
    </source>
</evidence>
<evidence type="ECO:0000313" key="17">
    <source>
        <dbReference type="Proteomes" id="UP000824927"/>
    </source>
</evidence>
<keyword evidence="9" id="KW-0547">Nucleotide-binding</keyword>
<dbReference type="SMART" id="SM00911">
    <property type="entry name" value="HWE_HK"/>
    <property type="match status" value="1"/>
</dbReference>
<dbReference type="InterPro" id="IPR000014">
    <property type="entry name" value="PAS"/>
</dbReference>
<gene>
    <name evidence="16" type="ORF">KUV31_07715</name>
</gene>
<dbReference type="SUPFAM" id="SSF55874">
    <property type="entry name" value="ATPase domain of HSP90 chaperone/DNA topoisomerase II/histidine kinase"/>
    <property type="match status" value="1"/>
</dbReference>
<evidence type="ECO:0000256" key="5">
    <source>
        <dbReference type="ARBA" id="ARBA00022606"/>
    </source>
</evidence>
<proteinExistence type="predicted"/>
<evidence type="ECO:0000313" key="16">
    <source>
        <dbReference type="EMBL" id="MBY6218225.1"/>
    </source>
</evidence>
<dbReference type="EMBL" id="JAHVKP010000001">
    <property type="protein sequence ID" value="MBY6218225.1"/>
    <property type="molecule type" value="Genomic_DNA"/>
</dbReference>
<evidence type="ECO:0000256" key="13">
    <source>
        <dbReference type="ARBA" id="ARBA00023170"/>
    </source>
</evidence>
<dbReference type="Gene3D" id="3.30.565.10">
    <property type="entry name" value="Histidine kinase-like ATPase, C-terminal domain"/>
    <property type="match status" value="1"/>
</dbReference>
<dbReference type="InterPro" id="IPR036890">
    <property type="entry name" value="HATPase_C_sf"/>
</dbReference>
<dbReference type="InterPro" id="IPR011102">
    <property type="entry name" value="Sig_transdc_His_kinase_HWE"/>
</dbReference>
<comment type="catalytic activity">
    <reaction evidence="1">
        <text>ATP + protein L-histidine = ADP + protein N-phospho-L-histidine.</text>
        <dbReference type="EC" id="2.7.13.3"/>
    </reaction>
</comment>
<evidence type="ECO:0000256" key="3">
    <source>
        <dbReference type="ARBA" id="ARBA00022543"/>
    </source>
</evidence>
<evidence type="ECO:0000256" key="10">
    <source>
        <dbReference type="ARBA" id="ARBA00022777"/>
    </source>
</evidence>
<dbReference type="Gene3D" id="3.30.450.20">
    <property type="entry name" value="PAS domain"/>
    <property type="match status" value="1"/>
</dbReference>
<dbReference type="Pfam" id="PF07536">
    <property type="entry name" value="HWE_HK"/>
    <property type="match status" value="1"/>
</dbReference>
<dbReference type="CDD" id="cd00130">
    <property type="entry name" value="PAS"/>
    <property type="match status" value="1"/>
</dbReference>
<feature type="domain" description="PAC" evidence="15">
    <location>
        <begin position="113"/>
        <end position="170"/>
    </location>
</feature>
<evidence type="ECO:0000256" key="8">
    <source>
        <dbReference type="ARBA" id="ARBA00022679"/>
    </source>
</evidence>
<dbReference type="PANTHER" id="PTHR47429:SF2">
    <property type="entry name" value="PROTEIN TWIN LOV 1"/>
    <property type="match status" value="1"/>
</dbReference>
<evidence type="ECO:0000256" key="11">
    <source>
        <dbReference type="ARBA" id="ARBA00022840"/>
    </source>
</evidence>
<dbReference type="GO" id="GO:0005524">
    <property type="term" value="F:ATP binding"/>
    <property type="evidence" value="ECO:0007669"/>
    <property type="project" value="UniProtKB-KW"/>
</dbReference>
<name>A0A9Q3S0Z2_9SPHN</name>
<dbReference type="PANTHER" id="PTHR47429">
    <property type="entry name" value="PROTEIN TWIN LOV 1"/>
    <property type="match status" value="1"/>
</dbReference>
<keyword evidence="4" id="KW-0597">Phosphoprotein</keyword>
<keyword evidence="12" id="KW-0157">Chromophore</keyword>
<dbReference type="RefSeq" id="WP_222405111.1">
    <property type="nucleotide sequence ID" value="NZ_JAHVKP010000001.1"/>
</dbReference>
<evidence type="ECO:0000256" key="2">
    <source>
        <dbReference type="ARBA" id="ARBA00012438"/>
    </source>
</evidence>
<protein>
    <recommendedName>
        <fullName evidence="2">histidine kinase</fullName>
        <ecNumber evidence="2">2.7.13.3</ecNumber>
    </recommendedName>
</protein>
<keyword evidence="13" id="KW-0675">Receptor</keyword>
<keyword evidence="6" id="KW-0285">Flavoprotein</keyword>